<dbReference type="AlphaFoldDB" id="A0AAU7KZV1"/>
<proteinExistence type="inferred from homology"/>
<dbReference type="NCBIfam" id="NF009560">
    <property type="entry name" value="PRK13017.1"/>
    <property type="match status" value="1"/>
</dbReference>
<dbReference type="InterPro" id="IPR000581">
    <property type="entry name" value="ILV_EDD_N"/>
</dbReference>
<dbReference type="PROSITE" id="PS00886">
    <property type="entry name" value="ILVD_EDD_1"/>
    <property type="match status" value="1"/>
</dbReference>
<dbReference type="EC" id="4.2.1.9" evidence="8"/>
<dbReference type="SUPFAM" id="SSF143975">
    <property type="entry name" value="IlvD/EDD N-terminal domain-like"/>
    <property type="match status" value="1"/>
</dbReference>
<dbReference type="SUPFAM" id="SSF52016">
    <property type="entry name" value="LeuD/IlvD-like"/>
    <property type="match status" value="1"/>
</dbReference>
<dbReference type="InterPro" id="IPR037237">
    <property type="entry name" value="IlvD/EDD_N"/>
</dbReference>
<evidence type="ECO:0000256" key="5">
    <source>
        <dbReference type="ARBA" id="ARBA00023239"/>
    </source>
</evidence>
<dbReference type="NCBIfam" id="NF009559">
    <property type="entry name" value="PRK13016.1"/>
    <property type="match status" value="1"/>
</dbReference>
<name>A0AAU7KZV1_9GAMM</name>
<dbReference type="NCBIfam" id="NF004784">
    <property type="entry name" value="PRK06131.1"/>
    <property type="match status" value="1"/>
</dbReference>
<keyword evidence="4" id="KW-0411">Iron-sulfur</keyword>
<dbReference type="PANTHER" id="PTHR43183:SF2">
    <property type="entry name" value="DIHYDROXY-ACID DEHYDRATASE"/>
    <property type="match status" value="1"/>
</dbReference>
<dbReference type="InterPro" id="IPR056740">
    <property type="entry name" value="ILV_EDD_C"/>
</dbReference>
<dbReference type="InterPro" id="IPR020558">
    <property type="entry name" value="DiOHA_6PGluconate_deHydtase_CS"/>
</dbReference>
<keyword evidence="3" id="KW-0408">Iron</keyword>
<evidence type="ECO:0000256" key="4">
    <source>
        <dbReference type="ARBA" id="ARBA00023014"/>
    </source>
</evidence>
<dbReference type="PANTHER" id="PTHR43183">
    <property type="entry name" value="HYPOTHETICAL DIHYDROXYACID DEHYDRATASE (EUROFUNG)-RELATED"/>
    <property type="match status" value="1"/>
</dbReference>
<dbReference type="RefSeq" id="WP_348816024.1">
    <property type="nucleotide sequence ID" value="NZ_CP098828.1"/>
</dbReference>
<dbReference type="EMBL" id="CP098828">
    <property type="protein sequence ID" value="XBO76929.1"/>
    <property type="molecule type" value="Genomic_DNA"/>
</dbReference>
<dbReference type="GO" id="GO:0046872">
    <property type="term" value="F:metal ion binding"/>
    <property type="evidence" value="ECO:0007669"/>
    <property type="project" value="UniProtKB-KW"/>
</dbReference>
<evidence type="ECO:0000313" key="8">
    <source>
        <dbReference type="EMBL" id="XBO76929.1"/>
    </source>
</evidence>
<evidence type="ECO:0000256" key="2">
    <source>
        <dbReference type="ARBA" id="ARBA00022723"/>
    </source>
</evidence>
<gene>
    <name evidence="8" type="primary">araD</name>
    <name evidence="8" type="ORF">NFG57_09290</name>
</gene>
<dbReference type="Gene3D" id="3.50.30.80">
    <property type="entry name" value="IlvD/EDD C-terminal domain-like"/>
    <property type="match status" value="1"/>
</dbReference>
<accession>A0AAU7KZV1</accession>
<keyword evidence="2" id="KW-0479">Metal-binding</keyword>
<comment type="similarity">
    <text evidence="1">Belongs to the IlvD/Edd family.</text>
</comment>
<evidence type="ECO:0000256" key="1">
    <source>
        <dbReference type="ARBA" id="ARBA00006486"/>
    </source>
</evidence>
<feature type="domain" description="Dihydroxy-acid/6-phosphogluconate dehydratase C-terminal" evidence="7">
    <location>
        <begin position="363"/>
        <end position="557"/>
    </location>
</feature>
<dbReference type="FunFam" id="3.50.30.80:FF:000001">
    <property type="entry name" value="Dihydroxy-acid dehydratase"/>
    <property type="match status" value="1"/>
</dbReference>
<dbReference type="Pfam" id="PF00920">
    <property type="entry name" value="ILVD_EDD_N"/>
    <property type="match status" value="1"/>
</dbReference>
<organism evidence="8">
    <name type="scientific">Halomonas sp. H10-59</name>
    <dbReference type="NCBI Taxonomy" id="2950874"/>
    <lineage>
        <taxon>Bacteria</taxon>
        <taxon>Pseudomonadati</taxon>
        <taxon>Pseudomonadota</taxon>
        <taxon>Gammaproteobacteria</taxon>
        <taxon>Oceanospirillales</taxon>
        <taxon>Halomonadaceae</taxon>
        <taxon>Halomonas</taxon>
    </lineage>
</organism>
<evidence type="ECO:0000256" key="3">
    <source>
        <dbReference type="ARBA" id="ARBA00023004"/>
    </source>
</evidence>
<protein>
    <submittedName>
        <fullName evidence="8">L-arabinonate dehydratase</fullName>
        <ecNumber evidence="8">4.2.1.9</ecNumber>
    </submittedName>
</protein>
<keyword evidence="5 8" id="KW-0456">Lyase</keyword>
<dbReference type="GO" id="GO:0004160">
    <property type="term" value="F:dihydroxy-acid dehydratase activity"/>
    <property type="evidence" value="ECO:0007669"/>
    <property type="project" value="UniProtKB-EC"/>
</dbReference>
<feature type="domain" description="Dihydroxy-acid/6-phosphogluconate dehydratase N-terminal" evidence="6">
    <location>
        <begin position="42"/>
        <end position="353"/>
    </location>
</feature>
<sequence length="575" mass="62284">MHAKNVDDLRSNRWFKRDDLRSFGHRSRVKQMGYWDEEFVGKPVIAIINTWNDLNTCHSHFPERVKDIKRGITAAGGFAVELPAMSLGEQLMKPSAMMYRNMLAMEVEELLRSYPVDGAVVMGGCDKTTPGVLMGAISMNLPTIYVPAGAMLRGNFRGQVLGSGTDVWKYWDERRIGNISQADWNDIENGIARSAGTCMTMGTAATLMSIGEALGMSLPGASSIPAVDANHSRMCFASGKRAVDMVWEDLKPTDVMSEASFDNAIAVDMAIGGSTNAIIHLVAMAGRLGIHLPMERFNEISRRVPLVLNLKPSGGFLMEDFFYAGGLPALMSTIGEELALDAMTVTGRRLGDNIEGARVWRPEVIHSLEEPVNSSGGTAVLSGSLAPKGAIIKPTAADPRLHVHQGPAFVFETIAELKAHIDDEDLPVTADSVIVLKNGGPVGGPGMPEWGMMPIPGKLLKQGVRDMLRISDSRMSGTSYGSCILHVTPESAVGGPLAVVRTGDIISVDVPNRRLDLLVEEAEIRRRLEDWQPPADRHPHGYAALYKAHVTQADEGCDFDFAKGAPGSIPEPDIY</sequence>
<reference evidence="8" key="1">
    <citation type="submission" date="2022-06" db="EMBL/GenBank/DDBJ databases">
        <title>A novel DMS-producing enzyme.</title>
        <authorList>
            <person name="Zhang Y."/>
        </authorList>
    </citation>
    <scope>NUCLEOTIDE SEQUENCE</scope>
    <source>
        <strain evidence="8">H10-59</strain>
    </source>
</reference>
<dbReference type="InterPro" id="IPR052352">
    <property type="entry name" value="Sugar_Degrad_Dehydratases"/>
</dbReference>
<evidence type="ECO:0000259" key="6">
    <source>
        <dbReference type="Pfam" id="PF00920"/>
    </source>
</evidence>
<evidence type="ECO:0000259" key="7">
    <source>
        <dbReference type="Pfam" id="PF24877"/>
    </source>
</evidence>
<dbReference type="Pfam" id="PF24877">
    <property type="entry name" value="ILV_EDD_C"/>
    <property type="match status" value="1"/>
</dbReference>
<dbReference type="InterPro" id="IPR042096">
    <property type="entry name" value="Dihydro-acid_dehy_C"/>
</dbReference>
<dbReference type="GO" id="GO:0051536">
    <property type="term" value="F:iron-sulfur cluster binding"/>
    <property type="evidence" value="ECO:0007669"/>
    <property type="project" value="UniProtKB-KW"/>
</dbReference>